<keyword evidence="11" id="KW-1185">Reference proteome</keyword>
<evidence type="ECO:0000256" key="1">
    <source>
        <dbReference type="ARBA" id="ARBA00022553"/>
    </source>
</evidence>
<proteinExistence type="predicted"/>
<feature type="domain" description="OmpR/PhoB-type" evidence="9">
    <location>
        <begin position="155"/>
        <end position="253"/>
    </location>
</feature>
<dbReference type="InterPro" id="IPR001789">
    <property type="entry name" value="Sig_transdc_resp-reg_receiver"/>
</dbReference>
<dbReference type="RefSeq" id="WP_142767255.1">
    <property type="nucleotide sequence ID" value="NZ_CP041356.1"/>
</dbReference>
<dbReference type="SUPFAM" id="SSF52172">
    <property type="entry name" value="CheY-like"/>
    <property type="match status" value="1"/>
</dbReference>
<keyword evidence="1 6" id="KW-0597">Phosphoprotein</keyword>
<dbReference type="GO" id="GO:0000156">
    <property type="term" value="F:phosphorelay response regulator activity"/>
    <property type="evidence" value="ECO:0007669"/>
    <property type="project" value="TreeGrafter"/>
</dbReference>
<evidence type="ECO:0000256" key="4">
    <source>
        <dbReference type="ARBA" id="ARBA00023125"/>
    </source>
</evidence>
<dbReference type="Gene3D" id="1.10.10.10">
    <property type="entry name" value="Winged helix-like DNA-binding domain superfamily/Winged helix DNA-binding domain"/>
    <property type="match status" value="1"/>
</dbReference>
<dbReference type="GO" id="GO:0005829">
    <property type="term" value="C:cytosol"/>
    <property type="evidence" value="ECO:0007669"/>
    <property type="project" value="TreeGrafter"/>
</dbReference>
<name>A0A514ZAV3_9LACT</name>
<evidence type="ECO:0000259" key="9">
    <source>
        <dbReference type="PROSITE" id="PS51755"/>
    </source>
</evidence>
<dbReference type="SMART" id="SM00448">
    <property type="entry name" value="REC"/>
    <property type="match status" value="1"/>
</dbReference>
<dbReference type="PANTHER" id="PTHR48111">
    <property type="entry name" value="REGULATOR OF RPOS"/>
    <property type="match status" value="1"/>
</dbReference>
<feature type="domain" description="Response regulatory" evidence="8">
    <location>
        <begin position="3"/>
        <end position="115"/>
    </location>
</feature>
<reference evidence="10 11" key="1">
    <citation type="submission" date="2019-07" db="EMBL/GenBank/DDBJ databases">
        <title>Genome sequencing of KACC 19320.</title>
        <authorList>
            <person name="Heo J."/>
            <person name="Kim S.-J."/>
            <person name="Kim J.-S."/>
            <person name="Hong S.-B."/>
            <person name="Kwon S.-W."/>
        </authorList>
    </citation>
    <scope>NUCLEOTIDE SEQUENCE [LARGE SCALE GENOMIC DNA]</scope>
    <source>
        <strain evidence="10 11">KACC 19320</strain>
    </source>
</reference>
<dbReference type="Gene3D" id="3.40.50.2300">
    <property type="match status" value="1"/>
</dbReference>
<dbReference type="InterPro" id="IPR001867">
    <property type="entry name" value="OmpR/PhoB-type_DNA-bd"/>
</dbReference>
<dbReference type="Proteomes" id="UP000315128">
    <property type="component" value="Chromosome"/>
</dbReference>
<dbReference type="SMART" id="SM00862">
    <property type="entry name" value="Trans_reg_C"/>
    <property type="match status" value="1"/>
</dbReference>
<dbReference type="InterPro" id="IPR016032">
    <property type="entry name" value="Sig_transdc_resp-reg_C-effctor"/>
</dbReference>
<dbReference type="CDD" id="cd00383">
    <property type="entry name" value="trans_reg_C"/>
    <property type="match status" value="1"/>
</dbReference>
<organism evidence="10 11">
    <name type="scientific">Lactococcus protaetiae</name>
    <dbReference type="NCBI Taxonomy" id="2592653"/>
    <lineage>
        <taxon>Bacteria</taxon>
        <taxon>Bacillati</taxon>
        <taxon>Bacillota</taxon>
        <taxon>Bacilli</taxon>
        <taxon>Lactobacillales</taxon>
        <taxon>Streptococcaceae</taxon>
        <taxon>Lactococcus</taxon>
    </lineage>
</organism>
<dbReference type="InterPro" id="IPR036388">
    <property type="entry name" value="WH-like_DNA-bd_sf"/>
</dbReference>
<protein>
    <submittedName>
        <fullName evidence="10">Response regulator transcription factor</fullName>
    </submittedName>
</protein>
<dbReference type="GO" id="GO:0006355">
    <property type="term" value="P:regulation of DNA-templated transcription"/>
    <property type="evidence" value="ECO:0007669"/>
    <property type="project" value="InterPro"/>
</dbReference>
<dbReference type="KEGG" id="lack:FLP15_11695"/>
<dbReference type="PROSITE" id="PS51755">
    <property type="entry name" value="OMPR_PHOB"/>
    <property type="match status" value="1"/>
</dbReference>
<keyword evidence="4 7" id="KW-0238">DNA-binding</keyword>
<feature type="modified residue" description="4-aspartylphosphate" evidence="6">
    <location>
        <position position="51"/>
    </location>
</feature>
<evidence type="ECO:0000256" key="2">
    <source>
        <dbReference type="ARBA" id="ARBA00023012"/>
    </source>
</evidence>
<accession>A0A514ZAV3</accession>
<dbReference type="PANTHER" id="PTHR48111:SF43">
    <property type="entry name" value="STAGE 0 SPORULATION PROTEIN A HOMOLOG"/>
    <property type="match status" value="1"/>
</dbReference>
<evidence type="ECO:0000256" key="3">
    <source>
        <dbReference type="ARBA" id="ARBA00023015"/>
    </source>
</evidence>
<dbReference type="PROSITE" id="PS50110">
    <property type="entry name" value="RESPONSE_REGULATORY"/>
    <property type="match status" value="1"/>
</dbReference>
<dbReference type="InterPro" id="IPR039420">
    <property type="entry name" value="WalR-like"/>
</dbReference>
<gene>
    <name evidence="10" type="ORF">FLP15_11695</name>
</gene>
<evidence type="ECO:0000259" key="8">
    <source>
        <dbReference type="PROSITE" id="PS50110"/>
    </source>
</evidence>
<dbReference type="Pfam" id="PF00072">
    <property type="entry name" value="Response_reg"/>
    <property type="match status" value="1"/>
</dbReference>
<evidence type="ECO:0000256" key="6">
    <source>
        <dbReference type="PROSITE-ProRule" id="PRU00169"/>
    </source>
</evidence>
<evidence type="ECO:0000256" key="7">
    <source>
        <dbReference type="PROSITE-ProRule" id="PRU01091"/>
    </source>
</evidence>
<dbReference type="OrthoDB" id="9790442at2"/>
<feature type="DNA-binding region" description="OmpR/PhoB-type" evidence="7">
    <location>
        <begin position="155"/>
        <end position="253"/>
    </location>
</feature>
<keyword evidence="5" id="KW-0804">Transcription</keyword>
<dbReference type="EMBL" id="CP041356">
    <property type="protein sequence ID" value="QDK71710.1"/>
    <property type="molecule type" value="Genomic_DNA"/>
</dbReference>
<dbReference type="InterPro" id="IPR011006">
    <property type="entry name" value="CheY-like_superfamily"/>
</dbReference>
<dbReference type="SUPFAM" id="SSF46894">
    <property type="entry name" value="C-terminal effector domain of the bipartite response regulators"/>
    <property type="match status" value="1"/>
</dbReference>
<dbReference type="AlphaFoldDB" id="A0A514ZAV3"/>
<evidence type="ECO:0000313" key="10">
    <source>
        <dbReference type="EMBL" id="QDK71710.1"/>
    </source>
</evidence>
<keyword evidence="2" id="KW-0902">Two-component regulatory system</keyword>
<sequence length="253" mass="28896">MNKIFIVEDDEIIVKAIKASLENEFHVRSVLNFRAVKQEILEFDADLVLMDIGLPFYSGFYWTSELRKVSQIPIIFISSSSDDMNQITAMNQGADDFVTKPFSLEILSAKIKALLRRSYAFSGAEKLEFAGFLLTENSISTDKNLVISQSRQNTDEIHAVDSRYDAETSNRSRSTDRIEIELTTSENKILTLLFRANGEVVTKEKILQELWQTDEFIDTNTLNVKMTRLRKKLAEIGFDEHIMTKRGCGYALV</sequence>
<dbReference type="GO" id="GO:0032993">
    <property type="term" value="C:protein-DNA complex"/>
    <property type="evidence" value="ECO:0007669"/>
    <property type="project" value="TreeGrafter"/>
</dbReference>
<dbReference type="GO" id="GO:0000976">
    <property type="term" value="F:transcription cis-regulatory region binding"/>
    <property type="evidence" value="ECO:0007669"/>
    <property type="project" value="TreeGrafter"/>
</dbReference>
<evidence type="ECO:0000313" key="11">
    <source>
        <dbReference type="Proteomes" id="UP000315128"/>
    </source>
</evidence>
<dbReference type="Pfam" id="PF00486">
    <property type="entry name" value="Trans_reg_C"/>
    <property type="match status" value="1"/>
</dbReference>
<evidence type="ECO:0000256" key="5">
    <source>
        <dbReference type="ARBA" id="ARBA00023163"/>
    </source>
</evidence>
<keyword evidence="3" id="KW-0805">Transcription regulation</keyword>